<proteinExistence type="predicted"/>
<keyword evidence="1" id="KW-1133">Transmembrane helix</keyword>
<evidence type="ECO:0000313" key="2">
    <source>
        <dbReference type="EMBL" id="NEW09555.1"/>
    </source>
</evidence>
<dbReference type="EMBL" id="JAAIKC010000019">
    <property type="protein sequence ID" value="NEW09555.1"/>
    <property type="molecule type" value="Genomic_DNA"/>
</dbReference>
<feature type="transmembrane region" description="Helical" evidence="1">
    <location>
        <begin position="12"/>
        <end position="29"/>
    </location>
</feature>
<comment type="caution">
    <text evidence="2">The sequence shown here is derived from an EMBL/GenBank/DDBJ whole genome shotgun (WGS) entry which is preliminary data.</text>
</comment>
<sequence>MAWSYWSLDRVVILYVGLAYVFIWMQVTMSHYKINFYKKAMWGPVILAPLICLISILTVLLNSKGWLFTAQLFYWFGTLEGLIGFFFHIRGVGQRVGGYALRNFLTGPPVMMPLLFSAVSILGLIAVYGG</sequence>
<organism evidence="2">
    <name type="scientific">Paenibacillus sp. SYP-B3998</name>
    <dbReference type="NCBI Taxonomy" id="2678564"/>
    <lineage>
        <taxon>Bacteria</taxon>
        <taxon>Bacillati</taxon>
        <taxon>Bacillota</taxon>
        <taxon>Bacilli</taxon>
        <taxon>Bacillales</taxon>
        <taxon>Paenibacillaceae</taxon>
        <taxon>Paenibacillus</taxon>
    </lineage>
</organism>
<keyword evidence="1" id="KW-0812">Transmembrane</keyword>
<feature type="transmembrane region" description="Helical" evidence="1">
    <location>
        <begin position="41"/>
        <end position="60"/>
    </location>
</feature>
<feature type="transmembrane region" description="Helical" evidence="1">
    <location>
        <begin position="110"/>
        <end position="129"/>
    </location>
</feature>
<name>A0A6G4A588_9BACL</name>
<gene>
    <name evidence="2" type="ORF">GK047_26835</name>
</gene>
<dbReference type="AlphaFoldDB" id="A0A6G4A588"/>
<reference evidence="2" key="1">
    <citation type="submission" date="2020-02" db="EMBL/GenBank/DDBJ databases">
        <authorList>
            <person name="Shen X.-R."/>
            <person name="Zhang Y.-X."/>
        </authorList>
    </citation>
    <scope>NUCLEOTIDE SEQUENCE</scope>
    <source>
        <strain evidence="2">SYP-B3998</strain>
    </source>
</reference>
<evidence type="ECO:0000256" key="1">
    <source>
        <dbReference type="SAM" id="Phobius"/>
    </source>
</evidence>
<feature type="transmembrane region" description="Helical" evidence="1">
    <location>
        <begin position="72"/>
        <end position="89"/>
    </location>
</feature>
<dbReference type="RefSeq" id="WP_163953534.1">
    <property type="nucleotide sequence ID" value="NZ_JAAIKC010000019.1"/>
</dbReference>
<protein>
    <submittedName>
        <fullName evidence="2">Uncharacterized protein</fullName>
    </submittedName>
</protein>
<keyword evidence="1" id="KW-0472">Membrane</keyword>
<accession>A0A6G4A588</accession>